<proteinExistence type="predicted"/>
<name>A0A7R9A9Z1_9CRUS</name>
<dbReference type="Proteomes" id="UP000677054">
    <property type="component" value="Unassembled WGS sequence"/>
</dbReference>
<accession>A0A7R9A9Z1</accession>
<evidence type="ECO:0000313" key="1">
    <source>
        <dbReference type="EMBL" id="CAD7250118.1"/>
    </source>
</evidence>
<dbReference type="OrthoDB" id="7939651at2759"/>
<reference evidence="1" key="1">
    <citation type="submission" date="2020-11" db="EMBL/GenBank/DDBJ databases">
        <authorList>
            <person name="Tran Van P."/>
        </authorList>
    </citation>
    <scope>NUCLEOTIDE SEQUENCE</scope>
</reference>
<organism evidence="1">
    <name type="scientific">Darwinula stevensoni</name>
    <dbReference type="NCBI Taxonomy" id="69355"/>
    <lineage>
        <taxon>Eukaryota</taxon>
        <taxon>Metazoa</taxon>
        <taxon>Ecdysozoa</taxon>
        <taxon>Arthropoda</taxon>
        <taxon>Crustacea</taxon>
        <taxon>Oligostraca</taxon>
        <taxon>Ostracoda</taxon>
        <taxon>Podocopa</taxon>
        <taxon>Podocopida</taxon>
        <taxon>Darwinulocopina</taxon>
        <taxon>Darwinuloidea</taxon>
        <taxon>Darwinulidae</taxon>
        <taxon>Darwinula</taxon>
    </lineage>
</organism>
<protein>
    <submittedName>
        <fullName evidence="1">Uncharacterized protein</fullName>
    </submittedName>
</protein>
<dbReference type="AlphaFoldDB" id="A0A7R9A9Z1"/>
<keyword evidence="2" id="KW-1185">Reference proteome</keyword>
<sequence>MLRDLQIAISRQKRLAEAVGMGGGMEAAVGFPQVYVSVGLNFLGGWRHHGVPVGASRELSRSFLNMENSPIQAWSTEKMHAPVKKPQGEIEATIGRKTQAARNILKAFVIAACAALAIRQVILLIEDYQSIPSITLYATENSPTIKTPAFTFCPKSSIRSSVSSDSGPTGNYTIGKKFRNGSISLSDFVLQAPGNMSFWKVGNVSILNGETITSVDGENLSFSCKRKTNGNPRKASSFTNRPVQMEIYVHDATEEYNRIESTEYEMFLLRECSLRVLIRPEVTQRLSRWNDPCTMEEGYSYTRLSIPENCFWENLQKRTDLPCLDPAFLPNDGRLTKPECKDADDETIQLGKLDWGKPEVSHFLEQEKVPFAGSPLERRRNAGPLSRSFPRRHLQHLRGDLFPHLPEAALTGACSHRRQQTLIPS</sequence>
<evidence type="ECO:0000313" key="2">
    <source>
        <dbReference type="Proteomes" id="UP000677054"/>
    </source>
</evidence>
<gene>
    <name evidence="1" type="ORF">DSTB1V02_LOCUS9901</name>
</gene>
<dbReference type="EMBL" id="CAJPEV010002661">
    <property type="protein sequence ID" value="CAG0897672.1"/>
    <property type="molecule type" value="Genomic_DNA"/>
</dbReference>
<dbReference type="EMBL" id="LR902178">
    <property type="protein sequence ID" value="CAD7250118.1"/>
    <property type="molecule type" value="Genomic_DNA"/>
</dbReference>